<dbReference type="AlphaFoldDB" id="A0A8J2JEH6"/>
<evidence type="ECO:0000313" key="2">
    <source>
        <dbReference type="EMBL" id="CAG7718956.1"/>
    </source>
</evidence>
<accession>A0A8J2JEH6</accession>
<dbReference type="EMBL" id="CAJVCH010057501">
    <property type="protein sequence ID" value="CAG7718956.1"/>
    <property type="molecule type" value="Genomic_DNA"/>
</dbReference>
<protein>
    <submittedName>
        <fullName evidence="2">Uncharacterized protein</fullName>
    </submittedName>
</protein>
<dbReference type="Proteomes" id="UP000708208">
    <property type="component" value="Unassembled WGS sequence"/>
</dbReference>
<evidence type="ECO:0000256" key="1">
    <source>
        <dbReference type="SAM" id="Coils"/>
    </source>
</evidence>
<evidence type="ECO:0000313" key="3">
    <source>
        <dbReference type="Proteomes" id="UP000708208"/>
    </source>
</evidence>
<proteinExistence type="predicted"/>
<gene>
    <name evidence="2" type="ORF">AFUS01_LOCUS8309</name>
</gene>
<organism evidence="2 3">
    <name type="scientific">Allacma fusca</name>
    <dbReference type="NCBI Taxonomy" id="39272"/>
    <lineage>
        <taxon>Eukaryota</taxon>
        <taxon>Metazoa</taxon>
        <taxon>Ecdysozoa</taxon>
        <taxon>Arthropoda</taxon>
        <taxon>Hexapoda</taxon>
        <taxon>Collembola</taxon>
        <taxon>Symphypleona</taxon>
        <taxon>Sminthuridae</taxon>
        <taxon>Allacma</taxon>
    </lineage>
</organism>
<reference evidence="2" key="1">
    <citation type="submission" date="2021-06" db="EMBL/GenBank/DDBJ databases">
        <authorList>
            <person name="Hodson N. C."/>
            <person name="Mongue J. A."/>
            <person name="Jaron S. K."/>
        </authorList>
    </citation>
    <scope>NUCLEOTIDE SEQUENCE</scope>
</reference>
<feature type="non-terminal residue" evidence="2">
    <location>
        <position position="86"/>
    </location>
</feature>
<name>A0A8J2JEH6_9HEXA</name>
<keyword evidence="1" id="KW-0175">Coiled coil</keyword>
<feature type="coiled-coil region" evidence="1">
    <location>
        <begin position="19"/>
        <end position="81"/>
    </location>
</feature>
<sequence length="86" mass="10304">DYEVVKTLLEDLESDSHEKPEFEDEIKEQVKRIEDLEKLRDELYAENKQLKEEYEVVKSLLEELESDVQDKQTMQDEFNIQVAKAQ</sequence>
<keyword evidence="3" id="KW-1185">Reference proteome</keyword>
<comment type="caution">
    <text evidence="2">The sequence shown here is derived from an EMBL/GenBank/DDBJ whole genome shotgun (WGS) entry which is preliminary data.</text>
</comment>
<feature type="non-terminal residue" evidence="2">
    <location>
        <position position="1"/>
    </location>
</feature>